<feature type="compositionally biased region" description="Low complexity" evidence="2">
    <location>
        <begin position="243"/>
        <end position="276"/>
    </location>
</feature>
<dbReference type="FunCoup" id="A5E101">
    <property type="interactions" value="89"/>
</dbReference>
<dbReference type="PANTHER" id="PTHR45705:SF9">
    <property type="entry name" value="PROTEIN GTS1"/>
    <property type="match status" value="1"/>
</dbReference>
<keyword evidence="1" id="KW-0479">Metal-binding</keyword>
<dbReference type="InterPro" id="IPR015940">
    <property type="entry name" value="UBA"/>
</dbReference>
<dbReference type="InterPro" id="IPR009060">
    <property type="entry name" value="UBA-like_sf"/>
</dbReference>
<proteinExistence type="predicted"/>
<feature type="domain" description="Arf-GAP" evidence="4">
    <location>
        <begin position="11"/>
        <end position="134"/>
    </location>
</feature>
<dbReference type="SUPFAM" id="SSF46934">
    <property type="entry name" value="UBA-like"/>
    <property type="match status" value="1"/>
</dbReference>
<dbReference type="PROSITE" id="PS50030">
    <property type="entry name" value="UBA"/>
    <property type="match status" value="1"/>
</dbReference>
<evidence type="ECO:0000256" key="1">
    <source>
        <dbReference type="PROSITE-ProRule" id="PRU00288"/>
    </source>
</evidence>
<dbReference type="Gene3D" id="1.10.220.150">
    <property type="entry name" value="Arf GTPase activating protein"/>
    <property type="match status" value="1"/>
</dbReference>
<feature type="compositionally biased region" description="Low complexity" evidence="2">
    <location>
        <begin position="381"/>
        <end position="390"/>
    </location>
</feature>
<evidence type="ECO:0000259" key="4">
    <source>
        <dbReference type="PROSITE" id="PS50115"/>
    </source>
</evidence>
<dbReference type="Proteomes" id="UP000001996">
    <property type="component" value="Unassembled WGS sequence"/>
</dbReference>
<dbReference type="InterPro" id="IPR001164">
    <property type="entry name" value="ArfGAP_dom"/>
</dbReference>
<accession>A5E101</accession>
<dbReference type="EMBL" id="CH981527">
    <property type="protein sequence ID" value="EDK45109.1"/>
    <property type="molecule type" value="Genomic_DNA"/>
</dbReference>
<evidence type="ECO:0008006" key="7">
    <source>
        <dbReference type="Google" id="ProtNLM"/>
    </source>
</evidence>
<organism evidence="5 6">
    <name type="scientific">Lodderomyces elongisporus (strain ATCC 11503 / CBS 2605 / JCM 1781 / NBRC 1676 / NRRL YB-4239)</name>
    <name type="common">Yeast</name>
    <name type="synonym">Saccharomyces elongisporus</name>
    <dbReference type="NCBI Taxonomy" id="379508"/>
    <lineage>
        <taxon>Eukaryota</taxon>
        <taxon>Fungi</taxon>
        <taxon>Dikarya</taxon>
        <taxon>Ascomycota</taxon>
        <taxon>Saccharomycotina</taxon>
        <taxon>Pichiomycetes</taxon>
        <taxon>Debaryomycetaceae</taxon>
        <taxon>Candida/Lodderomyces clade</taxon>
        <taxon>Lodderomyces</taxon>
    </lineage>
</organism>
<dbReference type="CDD" id="cd08204">
    <property type="entry name" value="ArfGap"/>
    <property type="match status" value="1"/>
</dbReference>
<feature type="region of interest" description="Disordered" evidence="2">
    <location>
        <begin position="239"/>
        <end position="295"/>
    </location>
</feature>
<dbReference type="InterPro" id="IPR038508">
    <property type="entry name" value="ArfGAP_dom_sf"/>
</dbReference>
<dbReference type="OrthoDB" id="10266696at2759"/>
<sequence>MSRRYQKNIEKQLLDLVNERGNNNKCGECGTGYPTWASYNLGIFLCGRCASVHKRILGPPHNDISKVKSLTLDHWNEDQVRRLGKIGNQKARRKWNSKKVPFPFDGDDDIAVVEQYIRDKYILGKFRDNDDVDPSEFDDRLSSGYDSHLRPSMGLRQGLRLKLRLRSNSAFSVYQIPKLTHRKLTTFEYTQYNAQADKIRGYGYNDRDAVLESLLLSNGNVDKALDILDQDTRINPAKEEIAPSLPSRPRPQAQPQSQSQSQSQISTTSSATPSTSDWWSGNQPPSANSANLSTMTTGVQQPQIYQYTDPVTGQITYVDSNGQEYLDPNNPQHQQQLMNISNPQLIAQQTNKQNILSLYNNPTGVQQPQQTVQQQFGIQQTGFGPQQTGFLPQQPTQFTAFSPGQQQPVPPPPSQQQQQQQSQFTGFGQPQQTGYFGQPQQGYFR</sequence>
<dbReference type="InterPro" id="IPR037278">
    <property type="entry name" value="ARFGAP/RecO"/>
</dbReference>
<feature type="compositionally biased region" description="Polar residues" evidence="2">
    <location>
        <begin position="277"/>
        <end position="295"/>
    </location>
</feature>
<protein>
    <recommendedName>
        <fullName evidence="7">Arf-GAP domain-containing protein</fullName>
    </recommendedName>
</protein>
<dbReference type="GO" id="GO:0005737">
    <property type="term" value="C:cytoplasm"/>
    <property type="evidence" value="ECO:0007669"/>
    <property type="project" value="TreeGrafter"/>
</dbReference>
<dbReference type="AlphaFoldDB" id="A5E101"/>
<feature type="region of interest" description="Disordered" evidence="2">
    <location>
        <begin position="381"/>
        <end position="445"/>
    </location>
</feature>
<dbReference type="Pfam" id="PF01412">
    <property type="entry name" value="ArfGap"/>
    <property type="match status" value="1"/>
</dbReference>
<dbReference type="PRINTS" id="PR00405">
    <property type="entry name" value="REVINTRACTNG"/>
</dbReference>
<dbReference type="InterPro" id="IPR051718">
    <property type="entry name" value="ARF_GTPase-activating"/>
</dbReference>
<feature type="domain" description="UBA" evidence="3">
    <location>
        <begin position="188"/>
        <end position="231"/>
    </location>
</feature>
<dbReference type="InParanoid" id="A5E101"/>
<dbReference type="SUPFAM" id="SSF57863">
    <property type="entry name" value="ArfGap/RecO-like zinc finger"/>
    <property type="match status" value="1"/>
</dbReference>
<feature type="compositionally biased region" description="Low complexity" evidence="2">
    <location>
        <begin position="415"/>
        <end position="445"/>
    </location>
</feature>
<dbReference type="eggNOG" id="KOG0703">
    <property type="taxonomic scope" value="Eukaryota"/>
</dbReference>
<dbReference type="OMA" id="ASWNMGI"/>
<dbReference type="FunFam" id="1.10.220.150:FF:000027">
    <property type="entry name" value="Gts1p"/>
    <property type="match status" value="1"/>
</dbReference>
<feature type="compositionally biased region" description="Polar residues" evidence="2">
    <location>
        <begin position="391"/>
        <end position="400"/>
    </location>
</feature>
<evidence type="ECO:0000313" key="6">
    <source>
        <dbReference type="Proteomes" id="UP000001996"/>
    </source>
</evidence>
<evidence type="ECO:0000313" key="5">
    <source>
        <dbReference type="EMBL" id="EDK45109.1"/>
    </source>
</evidence>
<reference evidence="5 6" key="1">
    <citation type="journal article" date="2009" name="Nature">
        <title>Evolution of pathogenicity and sexual reproduction in eight Candida genomes.</title>
        <authorList>
            <person name="Butler G."/>
            <person name="Rasmussen M.D."/>
            <person name="Lin M.F."/>
            <person name="Santos M.A."/>
            <person name="Sakthikumar S."/>
            <person name="Munro C.A."/>
            <person name="Rheinbay E."/>
            <person name="Grabherr M."/>
            <person name="Forche A."/>
            <person name="Reedy J.L."/>
            <person name="Agrafioti I."/>
            <person name="Arnaud M.B."/>
            <person name="Bates S."/>
            <person name="Brown A.J."/>
            <person name="Brunke S."/>
            <person name="Costanzo M.C."/>
            <person name="Fitzpatrick D.A."/>
            <person name="de Groot P.W."/>
            <person name="Harris D."/>
            <person name="Hoyer L.L."/>
            <person name="Hube B."/>
            <person name="Klis F.M."/>
            <person name="Kodira C."/>
            <person name="Lennard N."/>
            <person name="Logue M.E."/>
            <person name="Martin R."/>
            <person name="Neiman A.M."/>
            <person name="Nikolaou E."/>
            <person name="Quail M.A."/>
            <person name="Quinn J."/>
            <person name="Santos M.C."/>
            <person name="Schmitzberger F.F."/>
            <person name="Sherlock G."/>
            <person name="Shah P."/>
            <person name="Silverstein K.A."/>
            <person name="Skrzypek M.S."/>
            <person name="Soll D."/>
            <person name="Staggs R."/>
            <person name="Stansfield I."/>
            <person name="Stumpf M.P."/>
            <person name="Sudbery P.E."/>
            <person name="Srikantha T."/>
            <person name="Zeng Q."/>
            <person name="Berman J."/>
            <person name="Berriman M."/>
            <person name="Heitman J."/>
            <person name="Gow N.A."/>
            <person name="Lorenz M.C."/>
            <person name="Birren B.W."/>
            <person name="Kellis M."/>
            <person name="Cuomo C.A."/>
        </authorList>
    </citation>
    <scope>NUCLEOTIDE SEQUENCE [LARGE SCALE GENOMIC DNA]</scope>
    <source>
        <strain evidence="6">ATCC 11503 / BCRC 21390 / CBS 2605 / JCM 1781 / NBRC 1676 / NRRL YB-4239</strain>
    </source>
</reference>
<keyword evidence="6" id="KW-1185">Reference proteome</keyword>
<dbReference type="PROSITE" id="PS50115">
    <property type="entry name" value="ARFGAP"/>
    <property type="match status" value="1"/>
</dbReference>
<dbReference type="GO" id="GO:0008270">
    <property type="term" value="F:zinc ion binding"/>
    <property type="evidence" value="ECO:0007669"/>
    <property type="project" value="UniProtKB-KW"/>
</dbReference>
<dbReference type="PANTHER" id="PTHR45705">
    <property type="entry name" value="FI20236P1"/>
    <property type="match status" value="1"/>
</dbReference>
<dbReference type="HOGENOM" id="CLU_031494_1_0_1"/>
<evidence type="ECO:0000259" key="3">
    <source>
        <dbReference type="PROSITE" id="PS50030"/>
    </source>
</evidence>
<dbReference type="GO" id="GO:0005096">
    <property type="term" value="F:GTPase activator activity"/>
    <property type="evidence" value="ECO:0007669"/>
    <property type="project" value="InterPro"/>
</dbReference>
<dbReference type="GeneID" id="5232648"/>
<evidence type="ECO:0000256" key="2">
    <source>
        <dbReference type="SAM" id="MobiDB-lite"/>
    </source>
</evidence>
<keyword evidence="1" id="KW-0862">Zinc</keyword>
<dbReference type="SMART" id="SM00105">
    <property type="entry name" value="ArfGap"/>
    <property type="match status" value="1"/>
</dbReference>
<dbReference type="VEuPathDB" id="FungiDB:LELG_03288"/>
<keyword evidence="1" id="KW-0863">Zinc-finger</keyword>
<gene>
    <name evidence="5" type="ORF">LELG_03288</name>
</gene>
<name>A5E101_LODEL</name>
<dbReference type="KEGG" id="lel:PVL30_002787"/>